<feature type="compositionally biased region" description="Polar residues" evidence="1">
    <location>
        <begin position="782"/>
        <end position="791"/>
    </location>
</feature>
<feature type="compositionally biased region" description="Basic and acidic residues" evidence="1">
    <location>
        <begin position="616"/>
        <end position="642"/>
    </location>
</feature>
<dbReference type="GeneID" id="66073800"/>
<protein>
    <submittedName>
        <fullName evidence="3">Uncharacterized protein</fullName>
    </submittedName>
</protein>
<feature type="transmembrane region" description="Helical" evidence="2">
    <location>
        <begin position="35"/>
        <end position="57"/>
    </location>
</feature>
<comment type="caution">
    <text evidence="3">The sequence shown here is derived from an EMBL/GenBank/DDBJ whole genome shotgun (WGS) entry which is preliminary data.</text>
</comment>
<feature type="compositionally biased region" description="Polar residues" evidence="1">
    <location>
        <begin position="876"/>
        <end position="906"/>
    </location>
</feature>
<organism evidence="3 4">
    <name type="scientific">Marasmius oreades</name>
    <name type="common">fairy-ring Marasmius</name>
    <dbReference type="NCBI Taxonomy" id="181124"/>
    <lineage>
        <taxon>Eukaryota</taxon>
        <taxon>Fungi</taxon>
        <taxon>Dikarya</taxon>
        <taxon>Basidiomycota</taxon>
        <taxon>Agaricomycotina</taxon>
        <taxon>Agaricomycetes</taxon>
        <taxon>Agaricomycetidae</taxon>
        <taxon>Agaricales</taxon>
        <taxon>Marasmiineae</taxon>
        <taxon>Marasmiaceae</taxon>
        <taxon>Marasmius</taxon>
    </lineage>
</organism>
<feature type="compositionally biased region" description="Low complexity" evidence="1">
    <location>
        <begin position="1250"/>
        <end position="1264"/>
    </location>
</feature>
<feature type="compositionally biased region" description="Polar residues" evidence="1">
    <location>
        <begin position="100"/>
        <end position="110"/>
    </location>
</feature>
<feature type="region of interest" description="Disordered" evidence="1">
    <location>
        <begin position="574"/>
        <end position="595"/>
    </location>
</feature>
<feature type="region of interest" description="Disordered" evidence="1">
    <location>
        <begin position="1128"/>
        <end position="1150"/>
    </location>
</feature>
<evidence type="ECO:0000256" key="1">
    <source>
        <dbReference type="SAM" id="MobiDB-lite"/>
    </source>
</evidence>
<feature type="region of interest" description="Disordered" evidence="1">
    <location>
        <begin position="220"/>
        <end position="411"/>
    </location>
</feature>
<dbReference type="RefSeq" id="XP_043013844.1">
    <property type="nucleotide sequence ID" value="XM_043149240.1"/>
</dbReference>
<feature type="compositionally biased region" description="Low complexity" evidence="1">
    <location>
        <begin position="644"/>
        <end position="655"/>
    </location>
</feature>
<feature type="compositionally biased region" description="Basic and acidic residues" evidence="1">
    <location>
        <begin position="660"/>
        <end position="670"/>
    </location>
</feature>
<feature type="compositionally biased region" description="Acidic residues" evidence="1">
    <location>
        <begin position="322"/>
        <end position="333"/>
    </location>
</feature>
<feature type="compositionally biased region" description="Low complexity" evidence="1">
    <location>
        <begin position="1192"/>
        <end position="1218"/>
    </location>
</feature>
<dbReference type="KEGG" id="more:E1B28_004724"/>
<feature type="compositionally biased region" description="Low complexity" evidence="1">
    <location>
        <begin position="1024"/>
        <end position="1041"/>
    </location>
</feature>
<feature type="compositionally biased region" description="Polar residues" evidence="1">
    <location>
        <begin position="998"/>
        <end position="1019"/>
    </location>
</feature>
<feature type="region of interest" description="Disordered" evidence="1">
    <location>
        <begin position="491"/>
        <end position="512"/>
    </location>
</feature>
<feature type="region of interest" description="Disordered" evidence="1">
    <location>
        <begin position="1187"/>
        <end position="1338"/>
    </location>
</feature>
<accession>A0A9P7UZ73</accession>
<feature type="compositionally biased region" description="Basic residues" evidence="1">
    <location>
        <begin position="380"/>
        <end position="389"/>
    </location>
</feature>
<gene>
    <name evidence="3" type="ORF">E1B28_004724</name>
</gene>
<feature type="region of interest" description="Disordered" evidence="1">
    <location>
        <begin position="609"/>
        <end position="1071"/>
    </location>
</feature>
<proteinExistence type="predicted"/>
<keyword evidence="2" id="KW-1133">Transmembrane helix</keyword>
<dbReference type="OrthoDB" id="9451547at2759"/>
<feature type="compositionally biased region" description="Polar residues" evidence="1">
    <location>
        <begin position="923"/>
        <end position="937"/>
    </location>
</feature>
<feature type="compositionally biased region" description="Low complexity" evidence="1">
    <location>
        <begin position="679"/>
        <end position="697"/>
    </location>
</feature>
<feature type="compositionally biased region" description="Polar residues" evidence="1">
    <location>
        <begin position="822"/>
        <end position="837"/>
    </location>
</feature>
<feature type="region of interest" description="Disordered" evidence="1">
    <location>
        <begin position="93"/>
        <end position="148"/>
    </location>
</feature>
<feature type="compositionally biased region" description="Low complexity" evidence="1">
    <location>
        <begin position="1052"/>
        <end position="1071"/>
    </location>
</feature>
<feature type="compositionally biased region" description="Acidic residues" evidence="1">
    <location>
        <begin position="237"/>
        <end position="247"/>
    </location>
</feature>
<evidence type="ECO:0000313" key="4">
    <source>
        <dbReference type="Proteomes" id="UP001049176"/>
    </source>
</evidence>
<feature type="compositionally biased region" description="Basic and acidic residues" evidence="1">
    <location>
        <begin position="264"/>
        <end position="288"/>
    </location>
</feature>
<feature type="compositionally biased region" description="Polar residues" evidence="1">
    <location>
        <begin position="803"/>
        <end position="814"/>
    </location>
</feature>
<keyword evidence="2" id="KW-0472">Membrane</keyword>
<feature type="compositionally biased region" description="Basic and acidic residues" evidence="1">
    <location>
        <begin position="227"/>
        <end position="236"/>
    </location>
</feature>
<feature type="compositionally biased region" description="Low complexity" evidence="1">
    <location>
        <begin position="723"/>
        <end position="752"/>
    </location>
</feature>
<feature type="compositionally biased region" description="Low complexity" evidence="1">
    <location>
        <begin position="495"/>
        <end position="511"/>
    </location>
</feature>
<name>A0A9P7UZ73_9AGAR</name>
<feature type="compositionally biased region" description="Polar residues" evidence="1">
    <location>
        <begin position="574"/>
        <end position="594"/>
    </location>
</feature>
<feature type="compositionally biased region" description="Low complexity" evidence="1">
    <location>
        <begin position="938"/>
        <end position="957"/>
    </location>
</feature>
<keyword evidence="2" id="KW-0812">Transmembrane</keyword>
<dbReference type="EMBL" id="CM032182">
    <property type="protein sequence ID" value="KAG7097374.1"/>
    <property type="molecule type" value="Genomic_DNA"/>
</dbReference>
<dbReference type="Proteomes" id="UP001049176">
    <property type="component" value="Chromosome 2"/>
</dbReference>
<evidence type="ECO:0000256" key="2">
    <source>
        <dbReference type="SAM" id="Phobius"/>
    </source>
</evidence>
<feature type="compositionally biased region" description="Polar residues" evidence="1">
    <location>
        <begin position="753"/>
        <end position="767"/>
    </location>
</feature>
<feature type="compositionally biased region" description="Gly residues" evidence="1">
    <location>
        <begin position="1042"/>
        <end position="1051"/>
    </location>
</feature>
<feature type="compositionally biased region" description="Low complexity" evidence="1">
    <location>
        <begin position="1273"/>
        <end position="1338"/>
    </location>
</feature>
<evidence type="ECO:0000313" key="3">
    <source>
        <dbReference type="EMBL" id="KAG7097374.1"/>
    </source>
</evidence>
<feature type="compositionally biased region" description="Low complexity" evidence="1">
    <location>
        <begin position="968"/>
        <end position="997"/>
    </location>
</feature>
<reference evidence="3" key="1">
    <citation type="journal article" date="2021" name="Genome Biol. Evol.">
        <title>The assembled and annotated genome of the fairy-ring fungus Marasmius oreades.</title>
        <authorList>
            <person name="Hiltunen M."/>
            <person name="Ament-Velasquez S.L."/>
            <person name="Johannesson H."/>
        </authorList>
    </citation>
    <scope>NUCLEOTIDE SEQUENCE</scope>
    <source>
        <strain evidence="3">03SP1</strain>
    </source>
</reference>
<feature type="compositionally biased region" description="Basic and acidic residues" evidence="1">
    <location>
        <begin position="111"/>
        <end position="122"/>
    </location>
</feature>
<keyword evidence="4" id="KW-1185">Reference proteome</keyword>
<feature type="compositionally biased region" description="Basic residues" evidence="1">
    <location>
        <begin position="337"/>
        <end position="346"/>
    </location>
</feature>
<sequence length="1338" mass="140487">MADKYSDILGAGTLPIGPKKVGVWSSLSFTTKSTLILLLLLASYVTFGRLWGAFWKWREREYKLSMRRKYGIPDNDHRPFNVAYAAAQLAREQRAKRRSTVQPPVQTSSSRDQRDAYSDSIRHRPASQNHPGPISEDKSYLATGRNSPHLSHYNDHHYSYNRVTFADGYNTSASPLDVHAELAPMSPSTRRLSDRKNLGILKSSNHKYFEVDQRKRALGGDDLDEQVDSKKSRVEGEELIDGDEEPEWQTNAHGRVPSVYPRGSKREFDQGDVRERDKRQRKISAEKMEVDEDADVVGDLVSVSPSRGRKRDRTEAGSTFGGDDDENVPLDEDHDNRSRHRKRRNKRTSDAHSGSRKRDRDLYDTGDFSDSNEDSVGSRGVKKKGKKYQQRGEDEKGSDVSMDESQLVRPTIKGRKIGEEWTSNGIKYKIGPNGQRLRETLLKKAKQRFVMPEDSMHPDRNAFHDVYVEAWLTDEEYQNFAAQGIIYEPPKELETPSSTSNNSPRSTPPISKGKHLLWESTITHPPTPPLANPFETARKTPEIPSNALISRSVGAQMAYPKNGRIASAFRGSANVDSTTGLPPSLADSTNSLSSPRAYRQYSKWEKQDLEAQAMMRMREANNKKKEEEDKLAHEKKEQEARVKTAITPAPTVPTISFTKPPEDHAKEEASRSVTAPLFSSGGSVPTPSTSTPIFSGTVPKSLGAPAPAGSDNTSPSVVDNKPKASSPLSLSFAPSSPNTSSSTTNAVSATTSGLQTSSAPSGKSQEANAAKPATPVGFSFAQPPSLSNKSQEGPKLIGLGFPSSATQPQVQPANSPFAPPATSVTVNPAAASTTTPKFNFGLPAKPAVPLGAESKETTPNTGGGFVNPLLARLSPASASTDSNTKPQNTSTQGSQPTPSASTTPIFSLTRPAPPSSAPSAPSYLSNAPTTRGQQLSETQTQQATPPSSSSGSSAPAPLKFTFGGFKGPTTNITSIPSTTSAPANNSSAATAESKSSTQNLSAFSKQPEGRNNTSATSVPKFSFGTPTGSNSGAATASTGGTFSFGGFGGTSSNGTTKGSPSPFGSTFGAAATPPATIATETKEQPTAPSSFGTGMTGSVYGNSTAPSAFGSGSGSSTSSPFASSNIFGSKVDVTPTTKNDGATRPSAFGNAGNTFNGFGAFGSKAPDSTSTVAAPKAAFVGFGGTSATASNGTISTPTATTSSPFGGSGFGASSMPGSIAFGSSSKTGEAPKFSFGGANTTVPPGKSDTTARTTFGGSTTSSETPVKSPFSFGAPPNTSGGSTGGTFPFGSSSSSSPFGGATGTAPAFGTFGGNNSTTNSTTPSSFSFGNTPSSTQSN</sequence>